<accession>A0A366FE01</accession>
<evidence type="ECO:0008006" key="3">
    <source>
        <dbReference type="Google" id="ProtNLM"/>
    </source>
</evidence>
<dbReference type="InterPro" id="IPR029058">
    <property type="entry name" value="AB_hydrolase_fold"/>
</dbReference>
<proteinExistence type="predicted"/>
<dbReference type="Proteomes" id="UP000253529">
    <property type="component" value="Unassembled WGS sequence"/>
</dbReference>
<dbReference type="Gene3D" id="3.40.50.1820">
    <property type="entry name" value="alpha/beta hydrolase"/>
    <property type="match status" value="1"/>
</dbReference>
<protein>
    <recommendedName>
        <fullName evidence="3">Alpha/beta hydrolase family protein</fullName>
    </recommendedName>
</protein>
<name>A0A366FE01_9HYPH</name>
<reference evidence="1 2" key="1">
    <citation type="submission" date="2018-06" db="EMBL/GenBank/DDBJ databases">
        <title>Genomic Encyclopedia of Type Strains, Phase IV (KMG-IV): sequencing the most valuable type-strain genomes for metagenomic binning, comparative biology and taxonomic classification.</title>
        <authorList>
            <person name="Goeker M."/>
        </authorList>
    </citation>
    <scope>NUCLEOTIDE SEQUENCE [LARGE SCALE GENOMIC DNA]</scope>
    <source>
        <strain evidence="1 2">DSM 24875</strain>
    </source>
</reference>
<dbReference type="SUPFAM" id="SSF53474">
    <property type="entry name" value="alpha/beta-Hydrolases"/>
    <property type="match status" value="1"/>
</dbReference>
<dbReference type="RefSeq" id="WP_245427707.1">
    <property type="nucleotide sequence ID" value="NZ_QNRK01000013.1"/>
</dbReference>
<dbReference type="AlphaFoldDB" id="A0A366FE01"/>
<dbReference type="EMBL" id="QNRK01000013">
    <property type="protein sequence ID" value="RBP12837.1"/>
    <property type="molecule type" value="Genomic_DNA"/>
</dbReference>
<comment type="caution">
    <text evidence="1">The sequence shown here is derived from an EMBL/GenBank/DDBJ whole genome shotgun (WGS) entry which is preliminary data.</text>
</comment>
<organism evidence="1 2">
    <name type="scientific">Roseiarcus fermentans</name>
    <dbReference type="NCBI Taxonomy" id="1473586"/>
    <lineage>
        <taxon>Bacteria</taxon>
        <taxon>Pseudomonadati</taxon>
        <taxon>Pseudomonadota</taxon>
        <taxon>Alphaproteobacteria</taxon>
        <taxon>Hyphomicrobiales</taxon>
        <taxon>Roseiarcaceae</taxon>
        <taxon>Roseiarcus</taxon>
    </lineage>
</organism>
<gene>
    <name evidence="1" type="ORF">DFR50_11326</name>
</gene>
<keyword evidence="2" id="KW-1185">Reference proteome</keyword>
<evidence type="ECO:0000313" key="1">
    <source>
        <dbReference type="EMBL" id="RBP12837.1"/>
    </source>
</evidence>
<evidence type="ECO:0000313" key="2">
    <source>
        <dbReference type="Proteomes" id="UP000253529"/>
    </source>
</evidence>
<sequence length="127" mass="13002">MDPDAAADGVLVGAARLRGALPRTWEASLSEREALAPRPGRASVDAAELAAARLTLAGKPLAVLTAGGRGNDAGPAQAWREGHDRIAALSTRGRNTIIANAGHTIQVDQPRAVIAAVRSVVEAARGE</sequence>